<reference evidence="2 3" key="1">
    <citation type="journal article" date="2016" name="Nat. Commun.">
        <title>Thousands of microbial genomes shed light on interconnected biogeochemical processes in an aquifer system.</title>
        <authorList>
            <person name="Anantharaman K."/>
            <person name="Brown C.T."/>
            <person name="Hug L.A."/>
            <person name="Sharon I."/>
            <person name="Castelle C.J."/>
            <person name="Probst A.J."/>
            <person name="Thomas B.C."/>
            <person name="Singh A."/>
            <person name="Wilkins M.J."/>
            <person name="Karaoz U."/>
            <person name="Brodie E.L."/>
            <person name="Williams K.H."/>
            <person name="Hubbard S.S."/>
            <person name="Banfield J.F."/>
        </authorList>
    </citation>
    <scope>NUCLEOTIDE SEQUENCE [LARGE SCALE GENOMIC DNA]</scope>
</reference>
<protein>
    <recommendedName>
        <fullName evidence="4">DUF5673 domain-containing protein</fullName>
    </recommendedName>
</protein>
<dbReference type="AlphaFoldDB" id="A0A1F6VHP9"/>
<keyword evidence="1" id="KW-0472">Membrane</keyword>
<comment type="caution">
    <text evidence="2">The sequence shown here is derived from an EMBL/GenBank/DDBJ whole genome shotgun (WGS) entry which is preliminary data.</text>
</comment>
<evidence type="ECO:0008006" key="4">
    <source>
        <dbReference type="Google" id="ProtNLM"/>
    </source>
</evidence>
<dbReference type="Proteomes" id="UP000178059">
    <property type="component" value="Unassembled WGS sequence"/>
</dbReference>
<dbReference type="EMBL" id="MFTT01000034">
    <property type="protein sequence ID" value="OGI69088.1"/>
    <property type="molecule type" value="Genomic_DNA"/>
</dbReference>
<feature type="transmembrane region" description="Helical" evidence="1">
    <location>
        <begin position="25"/>
        <end position="42"/>
    </location>
</feature>
<accession>A0A1F6VHP9</accession>
<keyword evidence="1" id="KW-0812">Transmembrane</keyword>
<evidence type="ECO:0000313" key="2">
    <source>
        <dbReference type="EMBL" id="OGI69088.1"/>
    </source>
</evidence>
<proteinExistence type="predicted"/>
<dbReference type="STRING" id="1801743.A2824_00710"/>
<name>A0A1F6VHP9_9BACT</name>
<sequence>MNGDTENKIIWRAAAYDFREKTADWFWAVAIIALSIAIASIVTKNYLFAVLIILSITILIFYSIRRPEDIGYEVSNEGLKIKDAFYGYKELNNFWIDRRHKTKKILVHTNKFSAPLLDIPLPDEVDEEKVLHLLSGSLKEEEIKEPLSHKIMDYLGF</sequence>
<keyword evidence="1" id="KW-1133">Transmembrane helix</keyword>
<feature type="transmembrane region" description="Helical" evidence="1">
    <location>
        <begin position="48"/>
        <end position="64"/>
    </location>
</feature>
<gene>
    <name evidence="2" type="ORF">A2824_00710</name>
</gene>
<organism evidence="2 3">
    <name type="scientific">Candidatus Nomurabacteria bacterium RIFCSPHIGHO2_01_FULL_42_16</name>
    <dbReference type="NCBI Taxonomy" id="1801743"/>
    <lineage>
        <taxon>Bacteria</taxon>
        <taxon>Candidatus Nomuraibacteriota</taxon>
    </lineage>
</organism>
<evidence type="ECO:0000256" key="1">
    <source>
        <dbReference type="SAM" id="Phobius"/>
    </source>
</evidence>
<evidence type="ECO:0000313" key="3">
    <source>
        <dbReference type="Proteomes" id="UP000178059"/>
    </source>
</evidence>